<gene>
    <name evidence="2" type="ORF">BpHYR1_033986</name>
</gene>
<keyword evidence="1" id="KW-1133">Transmembrane helix</keyword>
<organism evidence="2 3">
    <name type="scientific">Brachionus plicatilis</name>
    <name type="common">Marine rotifer</name>
    <name type="synonym">Brachionus muelleri</name>
    <dbReference type="NCBI Taxonomy" id="10195"/>
    <lineage>
        <taxon>Eukaryota</taxon>
        <taxon>Metazoa</taxon>
        <taxon>Spiralia</taxon>
        <taxon>Gnathifera</taxon>
        <taxon>Rotifera</taxon>
        <taxon>Eurotatoria</taxon>
        <taxon>Monogononta</taxon>
        <taxon>Pseudotrocha</taxon>
        <taxon>Ploima</taxon>
        <taxon>Brachionidae</taxon>
        <taxon>Brachionus</taxon>
    </lineage>
</organism>
<name>A0A3M7R3V1_BRAPC</name>
<sequence>MSLCILLDNGEALISFSCTILSNGSDMTKRYLNIRPVLQRRFEDFFTLSGSRTFDLLLARLKHKPAIRAHSGSLKCLLLYLFVAIVVLIVFLRYK</sequence>
<evidence type="ECO:0000256" key="1">
    <source>
        <dbReference type="SAM" id="Phobius"/>
    </source>
</evidence>
<protein>
    <submittedName>
        <fullName evidence="2">Uncharacterized protein</fullName>
    </submittedName>
</protein>
<dbReference type="AlphaFoldDB" id="A0A3M7R3V1"/>
<feature type="transmembrane region" description="Helical" evidence="1">
    <location>
        <begin position="77"/>
        <end position="94"/>
    </location>
</feature>
<keyword evidence="3" id="KW-1185">Reference proteome</keyword>
<keyword evidence="1" id="KW-0812">Transmembrane</keyword>
<dbReference type="Proteomes" id="UP000276133">
    <property type="component" value="Unassembled WGS sequence"/>
</dbReference>
<reference evidence="2 3" key="1">
    <citation type="journal article" date="2018" name="Sci. Rep.">
        <title>Genomic signatures of local adaptation to the degree of environmental predictability in rotifers.</title>
        <authorList>
            <person name="Franch-Gras L."/>
            <person name="Hahn C."/>
            <person name="Garcia-Roger E.M."/>
            <person name="Carmona M.J."/>
            <person name="Serra M."/>
            <person name="Gomez A."/>
        </authorList>
    </citation>
    <scope>NUCLEOTIDE SEQUENCE [LARGE SCALE GENOMIC DNA]</scope>
    <source>
        <strain evidence="2">HYR1</strain>
    </source>
</reference>
<accession>A0A3M7R3V1</accession>
<comment type="caution">
    <text evidence="2">The sequence shown here is derived from an EMBL/GenBank/DDBJ whole genome shotgun (WGS) entry which is preliminary data.</text>
</comment>
<evidence type="ECO:0000313" key="2">
    <source>
        <dbReference type="EMBL" id="RNA18260.1"/>
    </source>
</evidence>
<keyword evidence="1" id="KW-0472">Membrane</keyword>
<dbReference type="EMBL" id="REGN01004272">
    <property type="protein sequence ID" value="RNA18260.1"/>
    <property type="molecule type" value="Genomic_DNA"/>
</dbReference>
<proteinExistence type="predicted"/>
<evidence type="ECO:0000313" key="3">
    <source>
        <dbReference type="Proteomes" id="UP000276133"/>
    </source>
</evidence>